<dbReference type="InterPro" id="IPR010285">
    <property type="entry name" value="DNA_helicase_pif1-like_DEAD"/>
</dbReference>
<comment type="catalytic activity">
    <reaction evidence="1">
        <text>ATP + H2O = ADP + phosphate + H(+)</text>
        <dbReference type="Rhea" id="RHEA:13065"/>
        <dbReference type="ChEBI" id="CHEBI:15377"/>
        <dbReference type="ChEBI" id="CHEBI:15378"/>
        <dbReference type="ChEBI" id="CHEBI:30616"/>
        <dbReference type="ChEBI" id="CHEBI:43474"/>
        <dbReference type="ChEBI" id="CHEBI:456216"/>
        <dbReference type="EC" id="5.6.2.3"/>
    </reaction>
</comment>
<dbReference type="GO" id="GO:0016887">
    <property type="term" value="F:ATP hydrolysis activity"/>
    <property type="evidence" value="ECO:0007669"/>
    <property type="project" value="RHEA"/>
</dbReference>
<dbReference type="AlphaFoldDB" id="A0A5D2GUN9"/>
<dbReference type="PANTHER" id="PTHR10492:SF57">
    <property type="entry name" value="ATP-DEPENDENT DNA HELICASE"/>
    <property type="match status" value="1"/>
</dbReference>
<keyword evidence="1" id="KW-0347">Helicase</keyword>
<keyword evidence="1" id="KW-0378">Hydrolase</keyword>
<keyword evidence="1" id="KW-0227">DNA damage</keyword>
<evidence type="ECO:0000259" key="2">
    <source>
        <dbReference type="Pfam" id="PF05970"/>
    </source>
</evidence>
<gene>
    <name evidence="3" type="ORF">ES288_A04G068600v1</name>
</gene>
<comment type="cofactor">
    <cofactor evidence="1">
        <name>Mg(2+)</name>
        <dbReference type="ChEBI" id="CHEBI:18420"/>
    </cofactor>
</comment>
<comment type="similarity">
    <text evidence="1">Belongs to the helicase family.</text>
</comment>
<dbReference type="EC" id="5.6.2.3" evidence="1"/>
<dbReference type="Pfam" id="PF05970">
    <property type="entry name" value="PIF1"/>
    <property type="match status" value="1"/>
</dbReference>
<feature type="domain" description="DNA helicase Pif1-like DEAD-box helicase" evidence="2">
    <location>
        <begin position="8"/>
        <end position="54"/>
    </location>
</feature>
<dbReference type="GO" id="GO:0000723">
    <property type="term" value="P:telomere maintenance"/>
    <property type="evidence" value="ECO:0007669"/>
    <property type="project" value="InterPro"/>
</dbReference>
<dbReference type="EMBL" id="CM017691">
    <property type="protein sequence ID" value="TYH21724.1"/>
    <property type="molecule type" value="Genomic_DNA"/>
</dbReference>
<dbReference type="PANTHER" id="PTHR10492">
    <property type="match status" value="1"/>
</dbReference>
<dbReference type="GO" id="GO:0043139">
    <property type="term" value="F:5'-3' DNA helicase activity"/>
    <property type="evidence" value="ECO:0007669"/>
    <property type="project" value="UniProtKB-EC"/>
</dbReference>
<proteinExistence type="inferred from homology"/>
<dbReference type="GO" id="GO:0006281">
    <property type="term" value="P:DNA repair"/>
    <property type="evidence" value="ECO:0007669"/>
    <property type="project" value="UniProtKB-KW"/>
</dbReference>
<keyword evidence="1" id="KW-0234">DNA repair</keyword>
<evidence type="ECO:0000256" key="1">
    <source>
        <dbReference type="RuleBase" id="RU363044"/>
    </source>
</evidence>
<reference evidence="3 4" key="1">
    <citation type="submission" date="2019-06" db="EMBL/GenBank/DDBJ databases">
        <title>WGS assembly of Gossypium darwinii.</title>
        <authorList>
            <person name="Chen Z.J."/>
            <person name="Sreedasyam A."/>
            <person name="Ando A."/>
            <person name="Song Q."/>
            <person name="De L."/>
            <person name="Hulse-Kemp A."/>
            <person name="Ding M."/>
            <person name="Ye W."/>
            <person name="Kirkbride R."/>
            <person name="Jenkins J."/>
            <person name="Plott C."/>
            <person name="Lovell J."/>
            <person name="Lin Y.-M."/>
            <person name="Vaughn R."/>
            <person name="Liu B."/>
            <person name="Li W."/>
            <person name="Simpson S."/>
            <person name="Scheffler B."/>
            <person name="Saski C."/>
            <person name="Grover C."/>
            <person name="Hu G."/>
            <person name="Conover J."/>
            <person name="Carlson J."/>
            <person name="Shu S."/>
            <person name="Boston L."/>
            <person name="Williams M."/>
            <person name="Peterson D."/>
            <person name="Mcgee K."/>
            <person name="Jones D."/>
            <person name="Wendel J."/>
            <person name="Stelly D."/>
            <person name="Grimwood J."/>
            <person name="Schmutz J."/>
        </authorList>
    </citation>
    <scope>NUCLEOTIDE SEQUENCE [LARGE SCALE GENOMIC DNA]</scope>
    <source>
        <strain evidence="3">1808015.09</strain>
    </source>
</reference>
<protein>
    <recommendedName>
        <fullName evidence="1">ATP-dependent DNA helicase</fullName>
        <ecNumber evidence="1">5.6.2.3</ecNumber>
    </recommendedName>
</protein>
<keyword evidence="4" id="KW-1185">Reference proteome</keyword>
<dbReference type="GO" id="GO:0005524">
    <property type="term" value="F:ATP binding"/>
    <property type="evidence" value="ECO:0007669"/>
    <property type="project" value="UniProtKB-KW"/>
</dbReference>
<evidence type="ECO:0000313" key="3">
    <source>
        <dbReference type="EMBL" id="TYH21724.1"/>
    </source>
</evidence>
<keyword evidence="1" id="KW-0067">ATP-binding</keyword>
<name>A0A5D2GUN9_GOSDA</name>
<keyword evidence="1" id="KW-0233">DNA recombination</keyword>
<dbReference type="GO" id="GO:0006310">
    <property type="term" value="P:DNA recombination"/>
    <property type="evidence" value="ECO:0007669"/>
    <property type="project" value="UniProtKB-KW"/>
</dbReference>
<dbReference type="Proteomes" id="UP000323506">
    <property type="component" value="Chromosome A04"/>
</dbReference>
<organism evidence="3 4">
    <name type="scientific">Gossypium darwinii</name>
    <name type="common">Darwin's cotton</name>
    <name type="synonym">Gossypium barbadense var. darwinii</name>
    <dbReference type="NCBI Taxonomy" id="34276"/>
    <lineage>
        <taxon>Eukaryota</taxon>
        <taxon>Viridiplantae</taxon>
        <taxon>Streptophyta</taxon>
        <taxon>Embryophyta</taxon>
        <taxon>Tracheophyta</taxon>
        <taxon>Spermatophyta</taxon>
        <taxon>Magnoliopsida</taxon>
        <taxon>eudicotyledons</taxon>
        <taxon>Gunneridae</taxon>
        <taxon>Pentapetalae</taxon>
        <taxon>rosids</taxon>
        <taxon>malvids</taxon>
        <taxon>Malvales</taxon>
        <taxon>Malvaceae</taxon>
        <taxon>Malvoideae</taxon>
        <taxon>Gossypium</taxon>
    </lineage>
</organism>
<keyword evidence="1" id="KW-0547">Nucleotide-binding</keyword>
<accession>A0A5D2GUN9</accession>
<evidence type="ECO:0000313" key="4">
    <source>
        <dbReference type="Proteomes" id="UP000323506"/>
    </source>
</evidence>
<sequence>MGCFIFDNISKSNIWNHCRLFTLILNMRLRNTTSYVIFDFNKWLLDLGDGRIPNIAREFNIGTLFITISNRVLIHSMNDSVCAMASYTYLDFWKKFTNIKYLNDQAILSSTNEMVDKVSNFVL</sequence>